<proteinExistence type="predicted"/>
<evidence type="ECO:0000313" key="2">
    <source>
        <dbReference type="Proteomes" id="UP001060085"/>
    </source>
</evidence>
<dbReference type="EMBL" id="CM044704">
    <property type="protein sequence ID" value="KAI5666163.1"/>
    <property type="molecule type" value="Genomic_DNA"/>
</dbReference>
<dbReference type="Proteomes" id="UP001060085">
    <property type="component" value="Linkage Group LG04"/>
</dbReference>
<evidence type="ECO:0000313" key="1">
    <source>
        <dbReference type="EMBL" id="KAI5666163.1"/>
    </source>
</evidence>
<name>A0ACC0AYS1_CATRO</name>
<organism evidence="1 2">
    <name type="scientific">Catharanthus roseus</name>
    <name type="common">Madagascar periwinkle</name>
    <name type="synonym">Vinca rosea</name>
    <dbReference type="NCBI Taxonomy" id="4058"/>
    <lineage>
        <taxon>Eukaryota</taxon>
        <taxon>Viridiplantae</taxon>
        <taxon>Streptophyta</taxon>
        <taxon>Embryophyta</taxon>
        <taxon>Tracheophyta</taxon>
        <taxon>Spermatophyta</taxon>
        <taxon>Magnoliopsida</taxon>
        <taxon>eudicotyledons</taxon>
        <taxon>Gunneridae</taxon>
        <taxon>Pentapetalae</taxon>
        <taxon>asterids</taxon>
        <taxon>lamiids</taxon>
        <taxon>Gentianales</taxon>
        <taxon>Apocynaceae</taxon>
        <taxon>Rauvolfioideae</taxon>
        <taxon>Vinceae</taxon>
        <taxon>Catharanthinae</taxon>
        <taxon>Catharanthus</taxon>
    </lineage>
</organism>
<keyword evidence="2" id="KW-1185">Reference proteome</keyword>
<protein>
    <submittedName>
        <fullName evidence="1">Uncharacterized protein</fullName>
    </submittedName>
</protein>
<sequence length="158" mass="16574">MYEVSQNVDLSLKVDALSKKFDQLLALNNTLPINSPNVRSVCAIYSSPSHYPQISCFPNSPNNGNHGKEDADSTCKTRLGDAANRELCTIGVSIPSDSVGATPSGSATIFESDSDSLRSSSIDIPNSTSCASGPSTNSPFERLTTGTGSLSGIISLRE</sequence>
<comment type="caution">
    <text evidence="1">The sequence shown here is derived from an EMBL/GenBank/DDBJ whole genome shotgun (WGS) entry which is preliminary data.</text>
</comment>
<gene>
    <name evidence="1" type="ORF">M9H77_16016</name>
</gene>
<reference evidence="2" key="1">
    <citation type="journal article" date="2023" name="Nat. Plants">
        <title>Single-cell RNA sequencing provides a high-resolution roadmap for understanding the multicellular compartmentation of specialized metabolism.</title>
        <authorList>
            <person name="Sun S."/>
            <person name="Shen X."/>
            <person name="Li Y."/>
            <person name="Li Y."/>
            <person name="Wang S."/>
            <person name="Li R."/>
            <person name="Zhang H."/>
            <person name="Shen G."/>
            <person name="Guo B."/>
            <person name="Wei J."/>
            <person name="Xu J."/>
            <person name="St-Pierre B."/>
            <person name="Chen S."/>
            <person name="Sun C."/>
        </authorList>
    </citation>
    <scope>NUCLEOTIDE SEQUENCE [LARGE SCALE GENOMIC DNA]</scope>
</reference>
<accession>A0ACC0AYS1</accession>